<sequence>MMGAMDPSREEQETLLSNEQKVEAFLSYLELQNYDMLRYHMQACGKLMDEAPLVRHVTREGGHMHDGHIHVGNPSEDERNLYLRPTVDRAGNLYRKRKLAKKTIKIGLESTGKYLKRAYLQYSTGRHKRGRGEPFMEKCGFLNLLRDCQLLDNKTTLLDLADFVDKELDGKPEQVQGNSASVSVAVNGQETSSSSAQRKVMPLSIEDIDRLLRKTACLKYPDLKESEALVKLYEINIVPFIKQSNGADETLVQLFADEVLDVVRRHAKALKVVYSHYATLSLVSFHHSHWKAVRRANRALTLEEYVTFMLNFEVAPTLFNHHDIEEVFDKSNQNQQFNEDRLVWMNFSQFIESILRCGIRVVDSLESKISSKSATITELNSFKKFVSRLPTKESKMYYTNVLALRRKAVHEKIVMTQQNSRIGDVGRDGPGSPSAAGRSLNNLPVGGSDMKTVVAEVDDEQYKQEMIMRKKQEALNVTMKSLRSFIDEDLVQTARVQPASSEFLESELELEEFEERLKRSTWKDPKDEMKGWKTGAWSPRKPLQTPTPASS</sequence>
<feature type="region of interest" description="Disordered" evidence="1">
    <location>
        <begin position="421"/>
        <end position="443"/>
    </location>
</feature>
<organism evidence="2 3">
    <name type="scientific">Chloropicon roscoffensis</name>
    <dbReference type="NCBI Taxonomy" id="1461544"/>
    <lineage>
        <taxon>Eukaryota</taxon>
        <taxon>Viridiplantae</taxon>
        <taxon>Chlorophyta</taxon>
        <taxon>Chloropicophyceae</taxon>
        <taxon>Chloropicales</taxon>
        <taxon>Chloropicaceae</taxon>
        <taxon>Chloropicon</taxon>
    </lineage>
</organism>
<accession>A0AAX4PA83</accession>
<dbReference type="AlphaFoldDB" id="A0AAX4PA83"/>
<evidence type="ECO:0000313" key="2">
    <source>
        <dbReference type="EMBL" id="WZN62746.1"/>
    </source>
</evidence>
<evidence type="ECO:0000313" key="3">
    <source>
        <dbReference type="Proteomes" id="UP001472866"/>
    </source>
</evidence>
<feature type="compositionally biased region" description="Basic and acidic residues" evidence="1">
    <location>
        <begin position="517"/>
        <end position="531"/>
    </location>
</feature>
<dbReference type="EMBL" id="CP151506">
    <property type="protein sequence ID" value="WZN62746.1"/>
    <property type="molecule type" value="Genomic_DNA"/>
</dbReference>
<feature type="region of interest" description="Disordered" evidence="1">
    <location>
        <begin position="517"/>
        <end position="551"/>
    </location>
</feature>
<evidence type="ECO:0000256" key="1">
    <source>
        <dbReference type="SAM" id="MobiDB-lite"/>
    </source>
</evidence>
<dbReference type="Proteomes" id="UP001472866">
    <property type="component" value="Chromosome 06"/>
</dbReference>
<keyword evidence="3" id="KW-1185">Reference proteome</keyword>
<proteinExistence type="predicted"/>
<protein>
    <submittedName>
        <fullName evidence="2">Uncharacterized protein</fullName>
    </submittedName>
</protein>
<name>A0AAX4PA83_9CHLO</name>
<reference evidence="2 3" key="1">
    <citation type="submission" date="2024-03" db="EMBL/GenBank/DDBJ databases">
        <title>Complete genome sequence of the green alga Chloropicon roscoffensis RCC1871.</title>
        <authorList>
            <person name="Lemieux C."/>
            <person name="Pombert J.-F."/>
            <person name="Otis C."/>
            <person name="Turmel M."/>
        </authorList>
    </citation>
    <scope>NUCLEOTIDE SEQUENCE [LARGE SCALE GENOMIC DNA]</scope>
    <source>
        <strain evidence="2 3">RCC1871</strain>
    </source>
</reference>
<gene>
    <name evidence="2" type="ORF">HKI87_06g42880</name>
</gene>